<accession>A0ABU7LUA5</accession>
<keyword evidence="3" id="KW-1185">Reference proteome</keyword>
<feature type="region of interest" description="Disordered" evidence="1">
    <location>
        <begin position="1"/>
        <end position="22"/>
    </location>
</feature>
<evidence type="ECO:0000256" key="1">
    <source>
        <dbReference type="SAM" id="MobiDB-lite"/>
    </source>
</evidence>
<evidence type="ECO:0000313" key="2">
    <source>
        <dbReference type="EMBL" id="MEE2565066.1"/>
    </source>
</evidence>
<reference evidence="2 3" key="1">
    <citation type="submission" date="2024-01" db="EMBL/GenBank/DDBJ databases">
        <title>Hyphobacterium bacterium isolated from marine sediment.</title>
        <authorList>
            <person name="Zhao S."/>
        </authorList>
    </citation>
    <scope>NUCLEOTIDE SEQUENCE [LARGE SCALE GENOMIC DNA]</scope>
    <source>
        <strain evidence="2 3">Y60-23</strain>
    </source>
</reference>
<organism evidence="2 3">
    <name type="scientific">Hyphobacterium marinum</name>
    <dbReference type="NCBI Taxonomy" id="3116574"/>
    <lineage>
        <taxon>Bacteria</taxon>
        <taxon>Pseudomonadati</taxon>
        <taxon>Pseudomonadota</taxon>
        <taxon>Alphaproteobacteria</taxon>
        <taxon>Maricaulales</taxon>
        <taxon>Maricaulaceae</taxon>
        <taxon>Hyphobacterium</taxon>
    </lineage>
</organism>
<dbReference type="RefSeq" id="WP_330194572.1">
    <property type="nucleotide sequence ID" value="NZ_JAZDRO010000001.1"/>
</dbReference>
<name>A0ABU7LUA5_9PROT</name>
<protein>
    <submittedName>
        <fullName evidence="2">Uncharacterized protein</fullName>
    </submittedName>
</protein>
<sequence>MTAKKPEAPTRKQEPGTVTREELQQVMADPSYSAGERESWLKEVLTRLTSEPRPGQSQRRLIREVRDIILDVRDRDPDRKG</sequence>
<proteinExistence type="predicted"/>
<dbReference type="EMBL" id="JAZDRO010000001">
    <property type="protein sequence ID" value="MEE2565066.1"/>
    <property type="molecule type" value="Genomic_DNA"/>
</dbReference>
<evidence type="ECO:0000313" key="3">
    <source>
        <dbReference type="Proteomes" id="UP001310692"/>
    </source>
</evidence>
<gene>
    <name evidence="2" type="ORF">V0U35_00100</name>
</gene>
<dbReference type="Proteomes" id="UP001310692">
    <property type="component" value="Unassembled WGS sequence"/>
</dbReference>
<comment type="caution">
    <text evidence="2">The sequence shown here is derived from an EMBL/GenBank/DDBJ whole genome shotgun (WGS) entry which is preliminary data.</text>
</comment>